<evidence type="ECO:0000313" key="3">
    <source>
        <dbReference type="Proteomes" id="UP000199055"/>
    </source>
</evidence>
<reference evidence="2 3" key="1">
    <citation type="submission" date="2016-10" db="EMBL/GenBank/DDBJ databases">
        <authorList>
            <person name="de Groot N.N."/>
        </authorList>
    </citation>
    <scope>NUCLEOTIDE SEQUENCE [LARGE SCALE GENOMIC DNA]</scope>
    <source>
        <strain evidence="2 3">CGMCC 4.3519</strain>
    </source>
</reference>
<protein>
    <recommendedName>
        <fullName evidence="4">DUF5134 domain-containing protein</fullName>
    </recommendedName>
</protein>
<proteinExistence type="predicted"/>
<dbReference type="RefSeq" id="WP_093659507.1">
    <property type="nucleotide sequence ID" value="NZ_FOET01000006.1"/>
</dbReference>
<accession>A0A1H9FCA6</accession>
<dbReference type="Proteomes" id="UP000199055">
    <property type="component" value="Unassembled WGS sequence"/>
</dbReference>
<feature type="transmembrane region" description="Helical" evidence="1">
    <location>
        <begin position="126"/>
        <end position="146"/>
    </location>
</feature>
<dbReference type="STRING" id="403935.SAMN05216481_106165"/>
<keyword evidence="3" id="KW-1185">Reference proteome</keyword>
<keyword evidence="1" id="KW-0812">Transmembrane</keyword>
<dbReference type="InterPro" id="IPR033458">
    <property type="entry name" value="DUF5134"/>
</dbReference>
<evidence type="ECO:0008006" key="4">
    <source>
        <dbReference type="Google" id="ProtNLM"/>
    </source>
</evidence>
<feature type="transmembrane region" description="Helical" evidence="1">
    <location>
        <begin position="62"/>
        <end position="82"/>
    </location>
</feature>
<keyword evidence="1" id="KW-0472">Membrane</keyword>
<feature type="transmembrane region" description="Helical" evidence="1">
    <location>
        <begin position="6"/>
        <end position="24"/>
    </location>
</feature>
<dbReference type="AlphaFoldDB" id="A0A1H9FCA6"/>
<keyword evidence="1" id="KW-1133">Transmembrane helix</keyword>
<gene>
    <name evidence="2" type="ORF">SAMN05216481_106165</name>
</gene>
<organism evidence="2 3">
    <name type="scientific">Streptomyces radiopugnans</name>
    <dbReference type="NCBI Taxonomy" id="403935"/>
    <lineage>
        <taxon>Bacteria</taxon>
        <taxon>Bacillati</taxon>
        <taxon>Actinomycetota</taxon>
        <taxon>Actinomycetes</taxon>
        <taxon>Kitasatosporales</taxon>
        <taxon>Streptomycetaceae</taxon>
        <taxon>Streptomyces</taxon>
    </lineage>
</organism>
<evidence type="ECO:0000313" key="2">
    <source>
        <dbReference type="EMBL" id="SEQ34938.1"/>
    </source>
</evidence>
<dbReference type="Pfam" id="PF17197">
    <property type="entry name" value="DUF5134"/>
    <property type="match status" value="1"/>
</dbReference>
<sequence>MHGPEPVGWMLAALCGGVGAYCLRRMRGGTPGQRREAAGEAVMALGMAVMALPASAVEPPPAAVFAALFGAAAVYGLALVLFDGEHRFHHLHHTVGALAMFHMAIAMAAAPAHGAHAAPPAAPAPAAALTGALLVYFALYALLAGARLVPAPGSLRLPAGAADGGRGGGPPRAPEVAAACRLAMGMGMFAMLLTL</sequence>
<evidence type="ECO:0000256" key="1">
    <source>
        <dbReference type="SAM" id="Phobius"/>
    </source>
</evidence>
<dbReference type="EMBL" id="FOET01000006">
    <property type="protein sequence ID" value="SEQ34938.1"/>
    <property type="molecule type" value="Genomic_DNA"/>
</dbReference>
<feature type="transmembrane region" description="Helical" evidence="1">
    <location>
        <begin position="94"/>
        <end position="114"/>
    </location>
</feature>
<name>A0A1H9FCA6_9ACTN</name>
<feature type="transmembrane region" description="Helical" evidence="1">
    <location>
        <begin position="36"/>
        <end position="56"/>
    </location>
</feature>